<evidence type="ECO:0000256" key="6">
    <source>
        <dbReference type="ARBA" id="ARBA00023242"/>
    </source>
</evidence>
<keyword evidence="4" id="KW-0690">Ribosome biogenesis</keyword>
<comment type="similarity">
    <text evidence="2">Belongs to the SDA1 family.</text>
</comment>
<feature type="compositionally biased region" description="Basic and acidic residues" evidence="7">
    <location>
        <begin position="569"/>
        <end position="595"/>
    </location>
</feature>
<protein>
    <recommendedName>
        <fullName evidence="13">Protein SDA1</fullName>
    </recommendedName>
</protein>
<dbReference type="Pfam" id="PF08158">
    <property type="entry name" value="SDA1_HEAT"/>
    <property type="match status" value="1"/>
</dbReference>
<evidence type="ECO:0000259" key="8">
    <source>
        <dbReference type="Pfam" id="PF05285"/>
    </source>
</evidence>
<keyword evidence="6" id="KW-0539">Nucleus</keyword>
<feature type="compositionally biased region" description="Polar residues" evidence="7">
    <location>
        <begin position="756"/>
        <end position="765"/>
    </location>
</feature>
<feature type="compositionally biased region" description="Acidic residues" evidence="7">
    <location>
        <begin position="239"/>
        <end position="250"/>
    </location>
</feature>
<proteinExistence type="inferred from homology"/>
<dbReference type="Pfam" id="PF05285">
    <property type="entry name" value="SDA1_dom"/>
    <property type="match status" value="1"/>
</dbReference>
<accession>A0A8H4RCL8</accession>
<dbReference type="Proteomes" id="UP000566819">
    <property type="component" value="Unassembled WGS sequence"/>
</dbReference>
<evidence type="ECO:0000256" key="2">
    <source>
        <dbReference type="ARBA" id="ARBA00005783"/>
    </source>
</evidence>
<dbReference type="EMBL" id="JAAMPI010001304">
    <property type="protein sequence ID" value="KAF4625747.1"/>
    <property type="molecule type" value="Genomic_DNA"/>
</dbReference>
<dbReference type="InterPro" id="IPR027312">
    <property type="entry name" value="Sda1"/>
</dbReference>
<dbReference type="GO" id="GO:0042273">
    <property type="term" value="P:ribosomal large subunit biogenesis"/>
    <property type="evidence" value="ECO:0007669"/>
    <property type="project" value="InterPro"/>
</dbReference>
<keyword evidence="3" id="KW-0813">Transport</keyword>
<dbReference type="Pfam" id="PF21638">
    <property type="entry name" value="SDA1_C"/>
    <property type="match status" value="1"/>
</dbReference>
<evidence type="ECO:0000256" key="4">
    <source>
        <dbReference type="ARBA" id="ARBA00022517"/>
    </source>
</evidence>
<feature type="region of interest" description="Disordered" evidence="7">
    <location>
        <begin position="238"/>
        <end position="257"/>
    </location>
</feature>
<dbReference type="InterPro" id="IPR012977">
    <property type="entry name" value="SDA1_N"/>
</dbReference>
<evidence type="ECO:0000256" key="5">
    <source>
        <dbReference type="ARBA" id="ARBA00022927"/>
    </source>
</evidence>
<feature type="domain" description="SDA1 middle" evidence="8">
    <location>
        <begin position="552"/>
        <end position="676"/>
    </location>
</feature>
<dbReference type="InterPro" id="IPR048292">
    <property type="entry name" value="SDA1_C"/>
</dbReference>
<dbReference type="GO" id="GO:0015031">
    <property type="term" value="P:protein transport"/>
    <property type="evidence" value="ECO:0007669"/>
    <property type="project" value="UniProtKB-KW"/>
</dbReference>
<feature type="region of interest" description="Disordered" evidence="7">
    <location>
        <begin position="669"/>
        <end position="711"/>
    </location>
</feature>
<dbReference type="GO" id="GO:0000055">
    <property type="term" value="P:ribosomal large subunit export from nucleus"/>
    <property type="evidence" value="ECO:0007669"/>
    <property type="project" value="InterPro"/>
</dbReference>
<keyword evidence="5" id="KW-0653">Protein transport</keyword>
<keyword evidence="12" id="KW-1185">Reference proteome</keyword>
<feature type="compositionally biased region" description="Polar residues" evidence="7">
    <location>
        <begin position="903"/>
        <end position="918"/>
    </location>
</feature>
<evidence type="ECO:0000313" key="11">
    <source>
        <dbReference type="EMBL" id="KAF4625747.1"/>
    </source>
</evidence>
<evidence type="ECO:0000256" key="3">
    <source>
        <dbReference type="ARBA" id="ARBA00022448"/>
    </source>
</evidence>
<feature type="region of interest" description="Disordered" evidence="7">
    <location>
        <begin position="756"/>
        <end position="780"/>
    </location>
</feature>
<feature type="compositionally biased region" description="Basic and acidic residues" evidence="7">
    <location>
        <begin position="694"/>
        <end position="705"/>
    </location>
</feature>
<sequence>MGKKRVGALEKVDADLPNLQYKIRRDPKSYTEDFLNQYGQYQSQRDIFMASPSTATSTGIISFRDLIDFVAHVADCFPEDTADFPEDLKTILILHHAQLESELGEKIVGSLVLLRRKDIIDSSNLLNTLFPILVATPSKTLRTLLYQKILSDMRTSNSKAINHRLNRTIQTALFNLLTSDRASPKGIWAVKITRELWKRQIWTDAKAVEIMKEAALADNEKVIGGGVRFFLGGDKEREELEDESSDEEGGIDVGKLKHQAGINKKSRKAKKNIEEAVKKVKKNEKKKNQPHPLNFSALHLLHDPQGFAETLFSKHLQNSKSKLNLEQKLLVLQLVSRLVGLHKLTVISLYSYFTKYLTPRQPSVTSFLASLAQATHSLVPPDALEPLVQKIANEFVSEASASEVASAGLNAIREICVRQPLAMNDTLLQDLVMYRKSKDKGTMMAAKGLLSLYREVGADLLKKRDRGKTATIGIKSGSIKERRFGEEEVGGIEGLELLEEWKAEERKRKRVEKGLPEEIGSDEESEDDEDEERAGWANWEAESDASSDSGGWINVESDDEINISDSDDEKPTSKKVKLDVPAKVDEEEKENAEKAEPKISKLATTKILTPADLAKLQELRLQAGVSKVLGNKSQSQRLKELAARHADDALTAEQIEGFSKLGKSTKEERVALAKEGKGDRSEHKSTQALRRSKKDAEGKSTTNKEKARKKNFLMTLGKAKFKQKRSLTQTKRVLKGHIERSSPDAFSPSLSKQICSTQPNKTNCPRRTLPPRSQIPAANQDCSRDRPLFASLFCSAQMNTGNLDKLNRTPLPTLSLPFFQELSEWNLTRWNEERSTKLEEEIRKWRQPLVAYPSISYIFRCNCVTEPTMEWHRRTSASAESKLQKGEFELSHYPSPPPEIVTNCLQDTQNQDSPTLRASDTHEAHTRSHEYPSLHFSIQRHDPECIRYNDSIPTIEQRVQNVLRGMHPYPPPGDPGSLNVSLDRCELRDALENFRDRTDISPTQKVARKTATAEEITEETVREAEMAATLSRLNNAPPTNQTELEIFWLVFGDYIDAYEARWSRPYRKKTFDTLRGRLDMLFADSFMDFKTKETMSQHILDLSEEDNGRKLTMHYTAANDILLSYSKFSDVNNDMERMISCPPQEIDPNDFKDDDAPLSPHECDIKCRLDTSSAYFIYTLRSPFPHSPVHWLALYPKLWKIQDQYRIRAANEDPEHFQYKGGSTSLYKNCTYAQLTWLGMMYHVMKIQGPKNQALEKQEVVRLWSEKWKVAIPERWHALARNMDYFQYRPTLRRWYVDWVEDCEPVVRFGH</sequence>
<evidence type="ECO:0000259" key="10">
    <source>
        <dbReference type="Pfam" id="PF21638"/>
    </source>
</evidence>
<evidence type="ECO:0000313" key="12">
    <source>
        <dbReference type="Proteomes" id="UP000566819"/>
    </source>
</evidence>
<dbReference type="PANTHER" id="PTHR12730">
    <property type="entry name" value="HSDA/SDA1-RELATED"/>
    <property type="match status" value="1"/>
</dbReference>
<feature type="compositionally biased region" description="Basic and acidic residues" evidence="7">
    <location>
        <begin position="919"/>
        <end position="932"/>
    </location>
</feature>
<reference evidence="11 12" key="1">
    <citation type="submission" date="2020-03" db="EMBL/GenBank/DDBJ databases">
        <title>Draft Genome Sequence of Cudoniella acicularis.</title>
        <authorList>
            <person name="Buettner E."/>
            <person name="Kellner H."/>
        </authorList>
    </citation>
    <scope>NUCLEOTIDE SEQUENCE [LARGE SCALE GENOMIC DNA]</scope>
    <source>
        <strain evidence="11 12">DSM 108380</strain>
    </source>
</reference>
<feature type="region of interest" description="Disordered" evidence="7">
    <location>
        <begin position="889"/>
        <end position="934"/>
    </location>
</feature>
<comment type="subcellular location">
    <subcellularLocation>
        <location evidence="1">Nucleus</location>
    </subcellularLocation>
</comment>
<dbReference type="InterPro" id="IPR007949">
    <property type="entry name" value="SDA1_MD"/>
</dbReference>
<feature type="compositionally biased region" description="Acidic residues" evidence="7">
    <location>
        <begin position="519"/>
        <end position="532"/>
    </location>
</feature>
<feature type="compositionally biased region" description="Basic and acidic residues" evidence="7">
    <location>
        <begin position="669"/>
        <end position="685"/>
    </location>
</feature>
<dbReference type="GO" id="GO:0005730">
    <property type="term" value="C:nucleolus"/>
    <property type="evidence" value="ECO:0007669"/>
    <property type="project" value="TreeGrafter"/>
</dbReference>
<feature type="domain" description="SDA1 N-terminal" evidence="9">
    <location>
        <begin position="69"/>
        <end position="438"/>
    </location>
</feature>
<feature type="compositionally biased region" description="Acidic residues" evidence="7">
    <location>
        <begin position="556"/>
        <end position="568"/>
    </location>
</feature>
<comment type="caution">
    <text evidence="11">The sequence shown here is derived from an EMBL/GenBank/DDBJ whole genome shotgun (WGS) entry which is preliminary data.</text>
</comment>
<feature type="domain" description="SDA1 C-terminal" evidence="10">
    <location>
        <begin position="699"/>
        <end position="741"/>
    </location>
</feature>
<evidence type="ECO:0000256" key="1">
    <source>
        <dbReference type="ARBA" id="ARBA00004123"/>
    </source>
</evidence>
<organism evidence="11 12">
    <name type="scientific">Cudoniella acicularis</name>
    <dbReference type="NCBI Taxonomy" id="354080"/>
    <lineage>
        <taxon>Eukaryota</taxon>
        <taxon>Fungi</taxon>
        <taxon>Dikarya</taxon>
        <taxon>Ascomycota</taxon>
        <taxon>Pezizomycotina</taxon>
        <taxon>Leotiomycetes</taxon>
        <taxon>Helotiales</taxon>
        <taxon>Tricladiaceae</taxon>
        <taxon>Cudoniella</taxon>
    </lineage>
</organism>
<dbReference type="OrthoDB" id="2196187at2759"/>
<feature type="region of interest" description="Disordered" evidence="7">
    <location>
        <begin position="517"/>
        <end position="595"/>
    </location>
</feature>
<evidence type="ECO:0008006" key="13">
    <source>
        <dbReference type="Google" id="ProtNLM"/>
    </source>
</evidence>
<gene>
    <name evidence="11" type="ORF">G7Y89_g12416</name>
</gene>
<name>A0A8H4RCL8_9HELO</name>
<evidence type="ECO:0000256" key="7">
    <source>
        <dbReference type="SAM" id="MobiDB-lite"/>
    </source>
</evidence>
<dbReference type="PANTHER" id="PTHR12730:SF0">
    <property type="entry name" value="PROTEIN SDA1 HOMOLOG"/>
    <property type="match status" value="1"/>
</dbReference>
<evidence type="ECO:0000259" key="9">
    <source>
        <dbReference type="Pfam" id="PF08158"/>
    </source>
</evidence>